<dbReference type="PANTHER" id="PTHR44757:SF2">
    <property type="entry name" value="BIOFILM ARCHITECTURE MAINTENANCE PROTEIN MBAA"/>
    <property type="match status" value="1"/>
</dbReference>
<feature type="domain" description="PAC" evidence="3">
    <location>
        <begin position="79"/>
        <end position="130"/>
    </location>
</feature>
<comment type="caution">
    <text evidence="6">The sequence shown here is derived from an EMBL/GenBank/DDBJ whole genome shotgun (WGS) entry which is preliminary data.</text>
</comment>
<dbReference type="SUPFAM" id="SSF55073">
    <property type="entry name" value="Nucleotide cyclase"/>
    <property type="match status" value="1"/>
</dbReference>
<accession>A0A4Q8D063</accession>
<dbReference type="OrthoDB" id="8553030at2"/>
<dbReference type="GO" id="GO:0006355">
    <property type="term" value="P:regulation of DNA-templated transcription"/>
    <property type="evidence" value="ECO:0007669"/>
    <property type="project" value="InterPro"/>
</dbReference>
<dbReference type="Pfam" id="PF13188">
    <property type="entry name" value="PAS_8"/>
    <property type="match status" value="1"/>
</dbReference>
<dbReference type="Pfam" id="PF00989">
    <property type="entry name" value="PAS"/>
    <property type="match status" value="1"/>
</dbReference>
<dbReference type="EMBL" id="SHLI01000001">
    <property type="protein sequence ID" value="RZU98689.1"/>
    <property type="molecule type" value="Genomic_DNA"/>
</dbReference>
<sequence>MDTATTNAFFEAIYESADIGICVTDENRCFVRVNDAYCTTYGYTREELIGRPFTTVLPEGLRETAGRMHDEFLAGGDESAGEWQVVRKDGAVRDIMVTAGRVVMADGRRYKVTTVTDISERKATDRALRQTEGELRSLIENMPDGVLFEDSNRRVRLANQALIDLLRIPERPDAIVGSDCRDAAQAIKPLFTDPEGFATTIEEDVAHCVPALAERLETMDGRILQRDYVPIPRGTGEPPGHLWRYQDITERIRGAERLERMAYFDTLTGLPNRFLLNDRLEQAMMRLNRSSHLIAVAYIDLDGFKTINDRHGYTRGDWALTGIARRLRQNLRESDILARVGGDEFVVVLDGLRNRADGDRVINNLHETVTRYTESRGYRLAMTASIGVTFYPQTERLESEQLVRQADQAMYVAKRSGKNRYVTFDPDHDHAIRGQHETIDAVRQALAAGQLLLHYQPKVDMRSGRVIGAEALLRWQHPVRGLLTPGDFLPALERTAAAVEVGDWVLETVASQIVAWRRQGYEVPVSINVDGHQIAQPDFVTKLEDCLHRHPEMEPNDLELEVLESSALDDIDRVRAVIVACGELGIGFELDDFGTGYSTLNYLKRLPAPVLKIDQSFVRNMLDDANDLAILNAVQGLASAFSRHMIAEGVETLEHGTMLLALGCQFAQGYGIARPMPPEALPSWIDSWAPPAQWQSSQPVDRDDLPALFAMVDHRQWIHELEQAVYHQGPPPTLEPDERRLGQWLAASIIPISEAALTVTNRQRRTALNRIRSIHQSLFAEAELLVTAGTVPDAETWQSLKTRSDEMIDLLFNTLGQQEQRNDAPHSGPTFPNS</sequence>
<dbReference type="CDD" id="cd01948">
    <property type="entry name" value="EAL"/>
    <property type="match status" value="1"/>
</dbReference>
<dbReference type="InterPro" id="IPR035965">
    <property type="entry name" value="PAS-like_dom_sf"/>
</dbReference>
<dbReference type="FunFam" id="3.30.70.270:FF:000001">
    <property type="entry name" value="Diguanylate cyclase domain protein"/>
    <property type="match status" value="1"/>
</dbReference>
<dbReference type="Gene3D" id="3.30.450.20">
    <property type="entry name" value="PAS domain"/>
    <property type="match status" value="2"/>
</dbReference>
<dbReference type="SMART" id="SM00052">
    <property type="entry name" value="EAL"/>
    <property type="match status" value="1"/>
</dbReference>
<dbReference type="InterPro" id="IPR000014">
    <property type="entry name" value="PAS"/>
</dbReference>
<dbReference type="PANTHER" id="PTHR44757">
    <property type="entry name" value="DIGUANYLATE CYCLASE DGCP"/>
    <property type="match status" value="1"/>
</dbReference>
<dbReference type="SUPFAM" id="SSF141868">
    <property type="entry name" value="EAL domain-like"/>
    <property type="match status" value="1"/>
</dbReference>
<dbReference type="AlphaFoldDB" id="A0A4Q8D063"/>
<dbReference type="GO" id="GO:0003824">
    <property type="term" value="F:catalytic activity"/>
    <property type="evidence" value="ECO:0007669"/>
    <property type="project" value="UniProtKB-ARBA"/>
</dbReference>
<dbReference type="Pfam" id="PF00990">
    <property type="entry name" value="GGDEF"/>
    <property type="match status" value="1"/>
</dbReference>
<feature type="domain" description="EAL" evidence="4">
    <location>
        <begin position="435"/>
        <end position="689"/>
    </location>
</feature>
<dbReference type="NCBIfam" id="TIGR00254">
    <property type="entry name" value="GGDEF"/>
    <property type="match status" value="1"/>
</dbReference>
<gene>
    <name evidence="6" type="ORF">EV698_0948</name>
</gene>
<protein>
    <submittedName>
        <fullName evidence="6">PAS domain S-box-containing protein/diguanylate cyclase (GGDEF)-like protein</fullName>
    </submittedName>
</protein>
<dbReference type="Proteomes" id="UP000292298">
    <property type="component" value="Unassembled WGS sequence"/>
</dbReference>
<dbReference type="InterPro" id="IPR013767">
    <property type="entry name" value="PAS_fold"/>
</dbReference>
<dbReference type="PROSITE" id="PS50887">
    <property type="entry name" value="GGDEF"/>
    <property type="match status" value="1"/>
</dbReference>
<dbReference type="InterPro" id="IPR000700">
    <property type="entry name" value="PAS-assoc_C"/>
</dbReference>
<evidence type="ECO:0000313" key="6">
    <source>
        <dbReference type="EMBL" id="RZU98689.1"/>
    </source>
</evidence>
<dbReference type="InterPro" id="IPR035919">
    <property type="entry name" value="EAL_sf"/>
</dbReference>
<dbReference type="NCBIfam" id="TIGR00229">
    <property type="entry name" value="sensory_box"/>
    <property type="match status" value="1"/>
</dbReference>
<reference evidence="6 7" key="1">
    <citation type="submission" date="2019-02" db="EMBL/GenBank/DDBJ databases">
        <title>Genomic Encyclopedia of Type Strains, Phase IV (KMG-IV): sequencing the most valuable type-strain genomes for metagenomic binning, comparative biology and taxonomic classification.</title>
        <authorList>
            <person name="Goeker M."/>
        </authorList>
    </citation>
    <scope>NUCLEOTIDE SEQUENCE [LARGE SCALE GENOMIC DNA]</scope>
    <source>
        <strain evidence="6 7">DSM 21056</strain>
    </source>
</reference>
<dbReference type="Pfam" id="PF00563">
    <property type="entry name" value="EAL"/>
    <property type="match status" value="1"/>
</dbReference>
<evidence type="ECO:0000259" key="2">
    <source>
        <dbReference type="PROSITE" id="PS50112"/>
    </source>
</evidence>
<dbReference type="InterPro" id="IPR043128">
    <property type="entry name" value="Rev_trsase/Diguanyl_cyclase"/>
</dbReference>
<feature type="domain" description="PAS" evidence="2">
    <location>
        <begin position="6"/>
        <end position="59"/>
    </location>
</feature>
<evidence type="ECO:0000259" key="5">
    <source>
        <dbReference type="PROSITE" id="PS50887"/>
    </source>
</evidence>
<comment type="cofactor">
    <cofactor evidence="1">
        <name>Mg(2+)</name>
        <dbReference type="ChEBI" id="CHEBI:18420"/>
    </cofactor>
</comment>
<name>A0A4Q8D063_9GAMM</name>
<dbReference type="InterPro" id="IPR052155">
    <property type="entry name" value="Biofilm_reg_signaling"/>
</dbReference>
<evidence type="ECO:0000313" key="7">
    <source>
        <dbReference type="Proteomes" id="UP000292298"/>
    </source>
</evidence>
<dbReference type="SMART" id="SM00267">
    <property type="entry name" value="GGDEF"/>
    <property type="match status" value="1"/>
</dbReference>
<keyword evidence="7" id="KW-1185">Reference proteome</keyword>
<dbReference type="InterPro" id="IPR000160">
    <property type="entry name" value="GGDEF_dom"/>
</dbReference>
<dbReference type="InterPro" id="IPR001633">
    <property type="entry name" value="EAL_dom"/>
</dbReference>
<feature type="domain" description="GGDEF" evidence="5">
    <location>
        <begin position="292"/>
        <end position="426"/>
    </location>
</feature>
<dbReference type="PROSITE" id="PS50883">
    <property type="entry name" value="EAL"/>
    <property type="match status" value="1"/>
</dbReference>
<evidence type="ECO:0000256" key="1">
    <source>
        <dbReference type="ARBA" id="ARBA00001946"/>
    </source>
</evidence>
<dbReference type="Gene3D" id="3.30.70.270">
    <property type="match status" value="1"/>
</dbReference>
<dbReference type="InterPro" id="IPR029787">
    <property type="entry name" value="Nucleotide_cyclase"/>
</dbReference>
<dbReference type="SUPFAM" id="SSF55785">
    <property type="entry name" value="PYP-like sensor domain (PAS domain)"/>
    <property type="match status" value="2"/>
</dbReference>
<evidence type="ECO:0000259" key="3">
    <source>
        <dbReference type="PROSITE" id="PS50113"/>
    </source>
</evidence>
<dbReference type="RefSeq" id="WP_130502979.1">
    <property type="nucleotide sequence ID" value="NZ_SHLI01000001.1"/>
</dbReference>
<dbReference type="CDD" id="cd01949">
    <property type="entry name" value="GGDEF"/>
    <property type="match status" value="1"/>
</dbReference>
<evidence type="ECO:0000259" key="4">
    <source>
        <dbReference type="PROSITE" id="PS50883"/>
    </source>
</evidence>
<organism evidence="6 7">
    <name type="scientific">Spiribacter vilamensis</name>
    <dbReference type="NCBI Taxonomy" id="531306"/>
    <lineage>
        <taxon>Bacteria</taxon>
        <taxon>Pseudomonadati</taxon>
        <taxon>Pseudomonadota</taxon>
        <taxon>Gammaproteobacteria</taxon>
        <taxon>Chromatiales</taxon>
        <taxon>Ectothiorhodospiraceae</taxon>
        <taxon>Spiribacter</taxon>
    </lineage>
</organism>
<dbReference type="PROSITE" id="PS50113">
    <property type="entry name" value="PAC"/>
    <property type="match status" value="1"/>
</dbReference>
<dbReference type="Gene3D" id="3.20.20.450">
    <property type="entry name" value="EAL domain"/>
    <property type="match status" value="1"/>
</dbReference>
<dbReference type="CDD" id="cd00130">
    <property type="entry name" value="PAS"/>
    <property type="match status" value="1"/>
</dbReference>
<dbReference type="SMART" id="SM00091">
    <property type="entry name" value="PAS"/>
    <property type="match status" value="2"/>
</dbReference>
<proteinExistence type="predicted"/>
<dbReference type="PROSITE" id="PS50112">
    <property type="entry name" value="PAS"/>
    <property type="match status" value="1"/>
</dbReference>